<proteinExistence type="predicted"/>
<keyword evidence="2" id="KW-1185">Reference proteome</keyword>
<dbReference type="RefSeq" id="WP_264325700.1">
    <property type="nucleotide sequence ID" value="NZ_JADEXQ010000046.1"/>
</dbReference>
<reference evidence="1" key="1">
    <citation type="submission" date="2020-10" db="EMBL/GenBank/DDBJ databases">
        <authorList>
            <person name="Castelo-Branco R."/>
            <person name="Eusebio N."/>
            <person name="Adriana R."/>
            <person name="Vieira A."/>
            <person name="Brugerolle De Fraissinette N."/>
            <person name="Rezende De Castro R."/>
            <person name="Schneider M.P."/>
            <person name="Vasconcelos V."/>
            <person name="Leao P.N."/>
        </authorList>
    </citation>
    <scope>NUCLEOTIDE SEQUENCE</scope>
    <source>
        <strain evidence="1">LEGE 11480</strain>
    </source>
</reference>
<dbReference type="PANTHER" id="PTHR35765:SF2">
    <property type="entry name" value="OS05G0569200 PROTEIN"/>
    <property type="match status" value="1"/>
</dbReference>
<comment type="caution">
    <text evidence="1">The sequence shown here is derived from an EMBL/GenBank/DDBJ whole genome shotgun (WGS) entry which is preliminary data.</text>
</comment>
<dbReference type="Pfam" id="PF11341">
    <property type="entry name" value="DUF3143"/>
    <property type="match status" value="1"/>
</dbReference>
<dbReference type="AlphaFoldDB" id="A0A928Z4B9"/>
<name>A0A928Z4B9_9CYAN</name>
<accession>A0A928Z4B9</accession>
<evidence type="ECO:0000313" key="2">
    <source>
        <dbReference type="Proteomes" id="UP000625316"/>
    </source>
</evidence>
<dbReference type="EMBL" id="JADEXQ010000046">
    <property type="protein sequence ID" value="MBE9030872.1"/>
    <property type="molecule type" value="Genomic_DNA"/>
</dbReference>
<evidence type="ECO:0000313" key="1">
    <source>
        <dbReference type="EMBL" id="MBE9030872.1"/>
    </source>
</evidence>
<gene>
    <name evidence="1" type="ORF">IQ266_14140</name>
</gene>
<dbReference type="PANTHER" id="PTHR35765">
    <property type="entry name" value="OS05G0569200 PROTEIN"/>
    <property type="match status" value="1"/>
</dbReference>
<organism evidence="1 2">
    <name type="scientific">Romeriopsis navalis LEGE 11480</name>
    <dbReference type="NCBI Taxonomy" id="2777977"/>
    <lineage>
        <taxon>Bacteria</taxon>
        <taxon>Bacillati</taxon>
        <taxon>Cyanobacteriota</taxon>
        <taxon>Cyanophyceae</taxon>
        <taxon>Leptolyngbyales</taxon>
        <taxon>Leptolyngbyaceae</taxon>
        <taxon>Romeriopsis</taxon>
        <taxon>Romeriopsis navalis</taxon>
    </lineage>
</organism>
<protein>
    <submittedName>
        <fullName evidence="1">DUF3143 domain-containing protein</fullName>
    </submittedName>
</protein>
<dbReference type="Proteomes" id="UP000625316">
    <property type="component" value="Unassembled WGS sequence"/>
</dbReference>
<dbReference type="InterPro" id="IPR021489">
    <property type="entry name" value="DUF3143"/>
</dbReference>
<sequence length="93" mass="10445">MQASNLPSADTALYNHPLPLIEAWLTAQGCKRDTESLHTWRIQQAPWQAEIELDVDQITVRYLNADASGQDLTRAFKYSLSREDIEAAIFAGP</sequence>